<protein>
    <submittedName>
        <fullName evidence="6">Helix-turn-helix domain-containing protein</fullName>
    </submittedName>
</protein>
<comment type="function">
    <text evidence="4">Regulatory protein of the TOL plasmid xyl operons. XylS activates the xylXYZLTEGFJQKIH operon required for the degradation of toluene, m-xylene and p-xylene.</text>
</comment>
<keyword evidence="7" id="KW-1185">Reference proteome</keyword>
<reference evidence="6 7" key="1">
    <citation type="submission" date="2019-11" db="EMBL/GenBank/DDBJ databases">
        <title>Epiphytic Pseudomonas syringae from cherry orchards.</title>
        <authorList>
            <person name="Hulin M.T."/>
        </authorList>
    </citation>
    <scope>NUCLEOTIDE SEQUENCE [LARGE SCALE GENOMIC DNA]</scope>
    <source>
        <strain evidence="6 7">PA-5-11C</strain>
    </source>
</reference>
<dbReference type="PROSITE" id="PS01124">
    <property type="entry name" value="HTH_ARAC_FAMILY_2"/>
    <property type="match status" value="1"/>
</dbReference>
<dbReference type="SUPFAM" id="SSF46689">
    <property type="entry name" value="Homeodomain-like"/>
    <property type="match status" value="1"/>
</dbReference>
<dbReference type="SMART" id="SM00342">
    <property type="entry name" value="HTH_ARAC"/>
    <property type="match status" value="1"/>
</dbReference>
<comment type="caution">
    <text evidence="6">The sequence shown here is derived from an EMBL/GenBank/DDBJ whole genome shotgun (WGS) entry which is preliminary data.</text>
</comment>
<organism evidence="6 7">
    <name type="scientific">Pseudomonas simiae</name>
    <dbReference type="NCBI Taxonomy" id="321846"/>
    <lineage>
        <taxon>Bacteria</taxon>
        <taxon>Pseudomonadati</taxon>
        <taxon>Pseudomonadota</taxon>
        <taxon>Gammaproteobacteria</taxon>
        <taxon>Pseudomonadales</taxon>
        <taxon>Pseudomonadaceae</taxon>
        <taxon>Pseudomonas</taxon>
    </lineage>
</organism>
<dbReference type="InterPro" id="IPR009057">
    <property type="entry name" value="Homeodomain-like_sf"/>
</dbReference>
<dbReference type="InterPro" id="IPR018060">
    <property type="entry name" value="HTH_AraC"/>
</dbReference>
<feature type="domain" description="HTH araC/xylS-type" evidence="5">
    <location>
        <begin position="218"/>
        <end position="318"/>
    </location>
</feature>
<accession>A0ABS9GEF1</accession>
<dbReference type="InterPro" id="IPR050204">
    <property type="entry name" value="AraC_XylS_family_regulators"/>
</dbReference>
<sequence length="324" mass="36242">MDIYRFTRLLIQSTEIAACHFQAHDNDMEIFPGHGGRLHYQKKACILGKSFVSLTISHTGWGYEMKNETNGFLITIPHAGEFTWRTSVGNYRANAGTLAVADVREISASHYAPGITYTTVYIDNTDMFRYLSALLGAPPKTRVHFDKPNPEVWKSRFILGLVNTIFDLAENSRAPLEKVASSLKESMVGFVLSNFNSNYSSALDSAAGVAIPTPFEIKRAAEYMTANADPELTVGEIAKFAGISVRSLQTGFKRYKNMSPIEFLRNERLLKSKELISKGGALARPQEVACQVGFLNYHVFCKYYMQSFGEHPTVTFQKSKKSFL</sequence>
<proteinExistence type="predicted"/>
<dbReference type="PANTHER" id="PTHR46796">
    <property type="entry name" value="HTH-TYPE TRANSCRIPTIONAL ACTIVATOR RHAS-RELATED"/>
    <property type="match status" value="1"/>
</dbReference>
<dbReference type="EMBL" id="WKCM01000068">
    <property type="protein sequence ID" value="MCF5321793.1"/>
    <property type="molecule type" value="Genomic_DNA"/>
</dbReference>
<dbReference type="Gene3D" id="1.10.10.60">
    <property type="entry name" value="Homeodomain-like"/>
    <property type="match status" value="1"/>
</dbReference>
<evidence type="ECO:0000259" key="5">
    <source>
        <dbReference type="PROSITE" id="PS01124"/>
    </source>
</evidence>
<gene>
    <name evidence="6" type="ORF">GIW13_26205</name>
</gene>
<dbReference type="PANTHER" id="PTHR46796:SF12">
    <property type="entry name" value="HTH-TYPE DNA-BINDING TRANSCRIPTIONAL ACTIVATOR EUTR"/>
    <property type="match status" value="1"/>
</dbReference>
<keyword evidence="1" id="KW-0805">Transcription regulation</keyword>
<evidence type="ECO:0000313" key="6">
    <source>
        <dbReference type="EMBL" id="MCF5321793.1"/>
    </source>
</evidence>
<evidence type="ECO:0000256" key="4">
    <source>
        <dbReference type="ARBA" id="ARBA00037345"/>
    </source>
</evidence>
<dbReference type="RefSeq" id="WP_159937140.1">
    <property type="nucleotide sequence ID" value="NZ_WKCJ01000045.1"/>
</dbReference>
<name>A0ABS9GEF1_9PSED</name>
<evidence type="ECO:0000313" key="7">
    <source>
        <dbReference type="Proteomes" id="UP000814078"/>
    </source>
</evidence>
<keyword evidence="2" id="KW-0238">DNA-binding</keyword>
<dbReference type="Proteomes" id="UP000814078">
    <property type="component" value="Unassembled WGS sequence"/>
</dbReference>
<dbReference type="Pfam" id="PF12833">
    <property type="entry name" value="HTH_18"/>
    <property type="match status" value="1"/>
</dbReference>
<evidence type="ECO:0000256" key="1">
    <source>
        <dbReference type="ARBA" id="ARBA00023015"/>
    </source>
</evidence>
<evidence type="ECO:0000256" key="2">
    <source>
        <dbReference type="ARBA" id="ARBA00023125"/>
    </source>
</evidence>
<evidence type="ECO:0000256" key="3">
    <source>
        <dbReference type="ARBA" id="ARBA00023163"/>
    </source>
</evidence>
<keyword evidence="3" id="KW-0804">Transcription</keyword>